<name>A0AAX3W4K6_MAMLE</name>
<protein>
    <submittedName>
        <fullName evidence="3">Two-component system regulatory protein YycI</fullName>
    </submittedName>
</protein>
<dbReference type="Gene3D" id="2.40.128.690">
    <property type="entry name" value="YycH protein, domain 3-like"/>
    <property type="match status" value="1"/>
</dbReference>
<reference evidence="3" key="1">
    <citation type="journal article" date="2023" name="Antibiotics">
        <title>Prevalence and Molecular Characterization of Methicillin-Resistant Staphylococci (MRS) and Mammaliicocci (MRM) in Dromedary Camels from Algeria: First Detection of SCCmec-mecC Hybrid in Methicillin-Resistant Mammaliicoccus lentus.</title>
        <authorList>
            <person name="Belhout C."/>
            <person name="Boyen F."/>
            <person name="Vereecke N."/>
            <person name="Theuns S."/>
            <person name="Taibi N."/>
            <person name="Stegger M."/>
            <person name="de la Fe-Rodriguez P.Y."/>
            <person name="Bouayad L."/>
            <person name="Elgroud R."/>
            <person name="Butaye P."/>
        </authorList>
    </citation>
    <scope>NUCLEOTIDE SEQUENCE</scope>
    <source>
        <strain evidence="3">7048</strain>
    </source>
</reference>
<keyword evidence="1" id="KW-0812">Transmembrane</keyword>
<organism evidence="3 4">
    <name type="scientific">Mammaliicoccus lentus</name>
    <name type="common">Staphylococcus lentus</name>
    <dbReference type="NCBI Taxonomy" id="42858"/>
    <lineage>
        <taxon>Bacteria</taxon>
        <taxon>Bacillati</taxon>
        <taxon>Bacillota</taxon>
        <taxon>Bacilli</taxon>
        <taxon>Bacillales</taxon>
        <taxon>Staphylococcaceae</taxon>
        <taxon>Mammaliicoccus</taxon>
    </lineage>
</organism>
<feature type="transmembrane region" description="Helical" evidence="1">
    <location>
        <begin position="9"/>
        <end position="26"/>
    </location>
</feature>
<dbReference type="AlphaFoldDB" id="A0AAX3W4K6"/>
<sequence>MDWKHAKTLFIIVFILIDIGLVLVYFNKVNNSIVQESNDQSDVNFTKEGIDLPNLPSYKNKEMQAITADSKSFTSNDLEGVYALSEKDTKISKDLDDENLTKDSKEQTFKSLINKEAYKGKEYHQKENNKDKNKVIYEQNYDDLPILNNSKGEIVFNIENGKVKNFTQTYLDKLKPGTGDNNSKQKVVDAKTALETLYYNTYLTKGDTVESVRLGYYSVVKEIGGQVLVPSWEVKVKSKEDGKEKTTLLYVDAIKPESTVLEES</sequence>
<dbReference type="GO" id="GO:0016020">
    <property type="term" value="C:membrane"/>
    <property type="evidence" value="ECO:0007669"/>
    <property type="project" value="InterPro"/>
</dbReference>
<proteinExistence type="predicted"/>
<keyword evidence="1" id="KW-1133">Transmembrane helix</keyword>
<keyword evidence="1" id="KW-0472">Membrane</keyword>
<accession>A0AAX3W4K6</accession>
<dbReference type="Proteomes" id="UP001223261">
    <property type="component" value="Chromosome"/>
</dbReference>
<dbReference type="RefSeq" id="WP_282862321.1">
    <property type="nucleotide sequence ID" value="NZ_CP118848.1"/>
</dbReference>
<evidence type="ECO:0000313" key="3">
    <source>
        <dbReference type="EMBL" id="WHI60107.1"/>
    </source>
</evidence>
<dbReference type="InterPro" id="IPR018604">
    <property type="entry name" value="YycI-like"/>
</dbReference>
<evidence type="ECO:0000313" key="4">
    <source>
        <dbReference type="Proteomes" id="UP001223261"/>
    </source>
</evidence>
<dbReference type="Pfam" id="PF09648">
    <property type="entry name" value="YycI"/>
    <property type="match status" value="1"/>
</dbReference>
<evidence type="ECO:0000259" key="2">
    <source>
        <dbReference type="Pfam" id="PF09648"/>
    </source>
</evidence>
<dbReference type="EMBL" id="CP118848">
    <property type="protein sequence ID" value="WHI60107.1"/>
    <property type="molecule type" value="Genomic_DNA"/>
</dbReference>
<evidence type="ECO:0000256" key="1">
    <source>
        <dbReference type="SAM" id="Phobius"/>
    </source>
</evidence>
<feature type="domain" description="Regulatory protein YycH-like" evidence="2">
    <location>
        <begin position="31"/>
        <end position="254"/>
    </location>
</feature>
<gene>
    <name evidence="3" type="primary">yycI</name>
    <name evidence="3" type="ORF">PYH69_00190</name>
</gene>